<protein>
    <submittedName>
        <fullName evidence="2">CBD9-like protein</fullName>
    </submittedName>
</protein>
<dbReference type="InterPro" id="IPR015920">
    <property type="entry name" value="Cellobiose_DH-like_cyt"/>
</dbReference>
<evidence type="ECO:0000259" key="1">
    <source>
        <dbReference type="Pfam" id="PF16010"/>
    </source>
</evidence>
<dbReference type="PANTHER" id="PTHR47797:SF5">
    <property type="entry name" value="CELLOBIOSE DEHYDROGENASE CYTOCHROME DOMAIN-CONTAINING PROTEIN"/>
    <property type="match status" value="1"/>
</dbReference>
<dbReference type="SUPFAM" id="SSF49344">
    <property type="entry name" value="CBD9-like"/>
    <property type="match status" value="1"/>
</dbReference>
<keyword evidence="3" id="KW-1185">Reference proteome</keyword>
<dbReference type="PANTHER" id="PTHR47797">
    <property type="entry name" value="DEHYDROGENASE, PUTATIVE (AFU_ORTHOLOGUE AFUA_8G05805)-RELATED"/>
    <property type="match status" value="1"/>
</dbReference>
<accession>A0AAW0QU08</accession>
<dbReference type="Gene3D" id="2.60.40.1210">
    <property type="entry name" value="Cellobiose dehydrogenase, cytochrome domain"/>
    <property type="match status" value="1"/>
</dbReference>
<dbReference type="Proteomes" id="UP001392437">
    <property type="component" value="Unassembled WGS sequence"/>
</dbReference>
<evidence type="ECO:0000313" key="3">
    <source>
        <dbReference type="Proteomes" id="UP001392437"/>
    </source>
</evidence>
<sequence length="239" mass="25298">MHFNLGAVCAATLLALGRAPSRLPNFHHPASNLVSLLTVPPALAADSVAYKDPETGFTFAQYNAQYVIGKYITYRIATPSNVAAGAPYDAVVQVAAPVDVGWTGLAWGGYMTYSPLTVAWQNGQSATVSSRYATAHTAPAAYTGATYTLLKKGTHVNSTYWQFTAKCTGCTSFKGSGNRNVTLNPTGENRVAFAYSRSKPSNPGSSNSNINVHDVTASWTVDFGSASNANFAELVQRNA</sequence>
<name>A0AAW0QU08_9PEZI</name>
<dbReference type="Pfam" id="PF16010">
    <property type="entry name" value="CDH-cyt"/>
    <property type="match status" value="1"/>
</dbReference>
<reference evidence="2 3" key="1">
    <citation type="submission" date="2023-01" db="EMBL/GenBank/DDBJ databases">
        <title>Analysis of 21 Apiospora genomes using comparative genomics revels a genus with tremendous synthesis potential of carbohydrate active enzymes and secondary metabolites.</title>
        <authorList>
            <person name="Sorensen T."/>
        </authorList>
    </citation>
    <scope>NUCLEOTIDE SEQUENCE [LARGE SCALE GENOMIC DNA]</scope>
    <source>
        <strain evidence="2 3">CBS 117206</strain>
    </source>
</reference>
<organism evidence="2 3">
    <name type="scientific">Apiospora kogelbergensis</name>
    <dbReference type="NCBI Taxonomy" id="1337665"/>
    <lineage>
        <taxon>Eukaryota</taxon>
        <taxon>Fungi</taxon>
        <taxon>Dikarya</taxon>
        <taxon>Ascomycota</taxon>
        <taxon>Pezizomycotina</taxon>
        <taxon>Sordariomycetes</taxon>
        <taxon>Xylariomycetidae</taxon>
        <taxon>Amphisphaeriales</taxon>
        <taxon>Apiosporaceae</taxon>
        <taxon>Apiospora</taxon>
    </lineage>
</organism>
<dbReference type="AlphaFoldDB" id="A0AAW0QU08"/>
<dbReference type="EMBL" id="JAQQWP010000007">
    <property type="protein sequence ID" value="KAK8109376.1"/>
    <property type="molecule type" value="Genomic_DNA"/>
</dbReference>
<evidence type="ECO:0000313" key="2">
    <source>
        <dbReference type="EMBL" id="KAK8109376.1"/>
    </source>
</evidence>
<dbReference type="CDD" id="cd09630">
    <property type="entry name" value="CDH_like_cytochrome"/>
    <property type="match status" value="1"/>
</dbReference>
<feature type="domain" description="Cellobiose dehydrogenase-like cytochrome" evidence="1">
    <location>
        <begin position="50"/>
        <end position="232"/>
    </location>
</feature>
<proteinExistence type="predicted"/>
<comment type="caution">
    <text evidence="2">The sequence shown here is derived from an EMBL/GenBank/DDBJ whole genome shotgun (WGS) entry which is preliminary data.</text>
</comment>
<gene>
    <name evidence="2" type="ORF">PG999_007513</name>
</gene>